<keyword evidence="1" id="KW-0732">Signal</keyword>
<name>A0A248LKQ7_9NEIS</name>
<feature type="signal peptide" evidence="1">
    <location>
        <begin position="1"/>
        <end position="18"/>
    </location>
</feature>
<reference evidence="3" key="1">
    <citation type="submission" date="2017-06" db="EMBL/GenBank/DDBJ databases">
        <title>Whole genome sequence of Laribacter hongkongensis LHGZ1.</title>
        <authorList>
            <person name="Chen D."/>
            <person name="Wu H."/>
            <person name="Chen J."/>
        </authorList>
    </citation>
    <scope>NUCLEOTIDE SEQUENCE [LARGE SCALE GENOMIC DNA]</scope>
    <source>
        <strain evidence="3">LHGZ1</strain>
    </source>
</reference>
<sequence>MHRLAVLGLVLATTTLHAAGSERFVRQLELPSGQLLRVAEGEQEPRSIGSFSVLLYDILPGRPDTRLFVSGLVVPRDGTLESAGLVPVDADARPELVVRIRSAGSGSYLSAHAFTIDRSGLHQLVSVAGLPPDVDAAAALRSRLTGQPAGRP</sequence>
<proteinExistence type="predicted"/>
<gene>
    <name evidence="2" type="ORF">LHGZ1_2401</name>
</gene>
<dbReference type="CDD" id="cd09632">
    <property type="entry name" value="PliI_like"/>
    <property type="match status" value="1"/>
</dbReference>
<dbReference type="EMBL" id="CP022115">
    <property type="protein sequence ID" value="ASJ25232.1"/>
    <property type="molecule type" value="Genomic_DNA"/>
</dbReference>
<dbReference type="RefSeq" id="WP_088861192.1">
    <property type="nucleotide sequence ID" value="NZ_CP022115.1"/>
</dbReference>
<dbReference type="Gene3D" id="2.40.128.460">
    <property type="entry name" value="Periplasmic lysozyme inhibitor of I-type lysozyme"/>
    <property type="match status" value="1"/>
</dbReference>
<dbReference type="OrthoDB" id="8455654at2"/>
<evidence type="ECO:0000256" key="1">
    <source>
        <dbReference type="SAM" id="SignalP"/>
    </source>
</evidence>
<dbReference type="InterPro" id="IPR038643">
    <property type="entry name" value="PliI_sf"/>
</dbReference>
<dbReference type="Pfam" id="PF16743">
    <property type="entry name" value="PliI"/>
    <property type="match status" value="1"/>
</dbReference>
<evidence type="ECO:0000313" key="3">
    <source>
        <dbReference type="Proteomes" id="UP000197424"/>
    </source>
</evidence>
<evidence type="ECO:0000313" key="2">
    <source>
        <dbReference type="EMBL" id="ASJ25232.1"/>
    </source>
</evidence>
<dbReference type="AlphaFoldDB" id="A0A248LKQ7"/>
<feature type="chain" id="PRO_5012467769" evidence="1">
    <location>
        <begin position="19"/>
        <end position="152"/>
    </location>
</feature>
<organism evidence="2 3">
    <name type="scientific">Laribacter hongkongensis</name>
    <dbReference type="NCBI Taxonomy" id="168471"/>
    <lineage>
        <taxon>Bacteria</taxon>
        <taxon>Pseudomonadati</taxon>
        <taxon>Pseudomonadota</taxon>
        <taxon>Betaproteobacteria</taxon>
        <taxon>Neisseriales</taxon>
        <taxon>Aquaspirillaceae</taxon>
        <taxon>Laribacter</taxon>
    </lineage>
</organism>
<dbReference type="Proteomes" id="UP000197424">
    <property type="component" value="Chromosome"/>
</dbReference>
<protein>
    <submittedName>
        <fullName evidence="2">PliI domain containing protein</fullName>
    </submittedName>
</protein>
<accession>A0A248LKQ7</accession>
<dbReference type="InterPro" id="IPR031948">
    <property type="entry name" value="PliI"/>
</dbReference>